<dbReference type="InterPro" id="IPR023058">
    <property type="entry name" value="PPIase_PpiC_CS"/>
</dbReference>
<comment type="subcellular location">
    <subcellularLocation>
        <location evidence="1">Cytoplasm</location>
    </subcellularLocation>
</comment>
<dbReference type="Pfam" id="PF00639">
    <property type="entry name" value="Rotamase"/>
    <property type="match status" value="1"/>
</dbReference>
<sequence>MLPQCYNSISESYRSPKTAATSLYDNSSLSHNRYRGRNTGFAGALTRYLWDLPLSSLHSTRQTRHPNRDISFMWIQISQRHSHHNSTKIARFTTNTWRHSIGQRSQLYPITMAISRSFAIMAAMAALTSLTSSASAFVPAQQRTIVTTPLSMGIFDAFQKAFSNEEYGAPPDAVKATARHILVPTLEEANQVLSEIAKGESSFASLAAQYSTCPSKSRGGSLGSFGPGTMVKEFDEVVFSPDTKAGEIKGPIRTQFGYHLLVVDKRTGGGDWY</sequence>
<evidence type="ECO:0000256" key="1">
    <source>
        <dbReference type="ARBA" id="ARBA00004496"/>
    </source>
</evidence>
<accession>A0ABD3QVD4</accession>
<keyword evidence="5 6" id="KW-0697">Rotamase</keyword>
<comment type="catalytic activity">
    <reaction evidence="6">
        <text>[protein]-peptidylproline (omega=180) = [protein]-peptidylproline (omega=0)</text>
        <dbReference type="Rhea" id="RHEA:16237"/>
        <dbReference type="Rhea" id="RHEA-COMP:10747"/>
        <dbReference type="Rhea" id="RHEA-COMP:10748"/>
        <dbReference type="ChEBI" id="CHEBI:83833"/>
        <dbReference type="ChEBI" id="CHEBI:83834"/>
        <dbReference type="EC" id="5.2.1.8"/>
    </reaction>
</comment>
<dbReference type="Gene3D" id="3.10.50.40">
    <property type="match status" value="1"/>
</dbReference>
<comment type="similarity">
    <text evidence="2">Belongs to the PpiC/parvulin rotamase family.</text>
</comment>
<dbReference type="AlphaFoldDB" id="A0ABD3QVD4"/>
<dbReference type="SUPFAM" id="SSF54534">
    <property type="entry name" value="FKBP-like"/>
    <property type="match status" value="1"/>
</dbReference>
<name>A0ABD3QVD4_9STRA</name>
<evidence type="ECO:0000256" key="4">
    <source>
        <dbReference type="ARBA" id="ARBA00046231"/>
    </source>
</evidence>
<evidence type="ECO:0000313" key="8">
    <source>
        <dbReference type="EMBL" id="KAL3804327.1"/>
    </source>
</evidence>
<dbReference type="EMBL" id="JABMIG020000008">
    <property type="protein sequence ID" value="KAL3804327.1"/>
    <property type="molecule type" value="Genomic_DNA"/>
</dbReference>
<feature type="domain" description="PpiC" evidence="7">
    <location>
        <begin position="173"/>
        <end position="265"/>
    </location>
</feature>
<comment type="function">
    <text evidence="4">PPIases accelerate the folding of proteins. It prefers amino acid residues with hydrophobic side chains like leucine and phenylalanine in the P1 position of the peptides substrates.</text>
</comment>
<dbReference type="PANTHER" id="PTHR43629:SF2">
    <property type="entry name" value="RHODANESE-LIKE_PPIC DOMAIN-CONTAINING PROTEIN 12, CHLOROPLASTIC"/>
    <property type="match status" value="1"/>
</dbReference>
<protein>
    <recommendedName>
        <fullName evidence="6">Peptidyl-prolyl cis-trans isomerase</fullName>
        <ecNumber evidence="6">5.2.1.8</ecNumber>
    </recommendedName>
</protein>
<dbReference type="PROSITE" id="PS01096">
    <property type="entry name" value="PPIC_PPIASE_1"/>
    <property type="match status" value="1"/>
</dbReference>
<dbReference type="Proteomes" id="UP001516023">
    <property type="component" value="Unassembled WGS sequence"/>
</dbReference>
<organism evidence="8 9">
    <name type="scientific">Cyclotella cryptica</name>
    <dbReference type="NCBI Taxonomy" id="29204"/>
    <lineage>
        <taxon>Eukaryota</taxon>
        <taxon>Sar</taxon>
        <taxon>Stramenopiles</taxon>
        <taxon>Ochrophyta</taxon>
        <taxon>Bacillariophyta</taxon>
        <taxon>Coscinodiscophyceae</taxon>
        <taxon>Thalassiosirophycidae</taxon>
        <taxon>Stephanodiscales</taxon>
        <taxon>Stephanodiscaceae</taxon>
        <taxon>Cyclotella</taxon>
    </lineage>
</organism>
<dbReference type="InterPro" id="IPR000297">
    <property type="entry name" value="PPIase_PpiC"/>
</dbReference>
<evidence type="ECO:0000256" key="6">
    <source>
        <dbReference type="RuleBase" id="RU363014"/>
    </source>
</evidence>
<gene>
    <name evidence="8" type="ORF">HJC23_011255</name>
</gene>
<reference evidence="8 9" key="1">
    <citation type="journal article" date="2020" name="G3 (Bethesda)">
        <title>Improved Reference Genome for Cyclotella cryptica CCMP332, a Model for Cell Wall Morphogenesis, Salinity Adaptation, and Lipid Production in Diatoms (Bacillariophyta).</title>
        <authorList>
            <person name="Roberts W.R."/>
            <person name="Downey K.M."/>
            <person name="Ruck E.C."/>
            <person name="Traller J.C."/>
            <person name="Alverson A.J."/>
        </authorList>
    </citation>
    <scope>NUCLEOTIDE SEQUENCE [LARGE SCALE GENOMIC DNA]</scope>
    <source>
        <strain evidence="8 9">CCMP332</strain>
    </source>
</reference>
<dbReference type="InterPro" id="IPR046357">
    <property type="entry name" value="PPIase_dom_sf"/>
</dbReference>
<dbReference type="InterPro" id="IPR052204">
    <property type="entry name" value="PpiC/parvulin_rotamase"/>
</dbReference>
<dbReference type="GO" id="GO:0005737">
    <property type="term" value="C:cytoplasm"/>
    <property type="evidence" value="ECO:0007669"/>
    <property type="project" value="UniProtKB-SubCell"/>
</dbReference>
<keyword evidence="5 6" id="KW-0413">Isomerase</keyword>
<evidence type="ECO:0000259" key="7">
    <source>
        <dbReference type="PROSITE" id="PS50198"/>
    </source>
</evidence>
<evidence type="ECO:0000256" key="5">
    <source>
        <dbReference type="PROSITE-ProRule" id="PRU00278"/>
    </source>
</evidence>
<dbReference type="GO" id="GO:0003755">
    <property type="term" value="F:peptidyl-prolyl cis-trans isomerase activity"/>
    <property type="evidence" value="ECO:0007669"/>
    <property type="project" value="UniProtKB-UniRule"/>
</dbReference>
<evidence type="ECO:0000256" key="2">
    <source>
        <dbReference type="ARBA" id="ARBA00007656"/>
    </source>
</evidence>
<keyword evidence="9" id="KW-1185">Reference proteome</keyword>
<dbReference type="PANTHER" id="PTHR43629">
    <property type="entry name" value="PEPTIDYL-PROLYL CIS-TRANS ISOMERASE"/>
    <property type="match status" value="1"/>
</dbReference>
<keyword evidence="3" id="KW-0963">Cytoplasm</keyword>
<dbReference type="EC" id="5.2.1.8" evidence="6"/>
<comment type="caution">
    <text evidence="8">The sequence shown here is derived from an EMBL/GenBank/DDBJ whole genome shotgun (WGS) entry which is preliminary data.</text>
</comment>
<evidence type="ECO:0000313" key="9">
    <source>
        <dbReference type="Proteomes" id="UP001516023"/>
    </source>
</evidence>
<evidence type="ECO:0000256" key="3">
    <source>
        <dbReference type="ARBA" id="ARBA00022490"/>
    </source>
</evidence>
<dbReference type="PROSITE" id="PS50198">
    <property type="entry name" value="PPIC_PPIASE_2"/>
    <property type="match status" value="1"/>
</dbReference>
<proteinExistence type="inferred from homology"/>